<dbReference type="AlphaFoldDB" id="A0A418YBM6"/>
<dbReference type="Proteomes" id="UP000283255">
    <property type="component" value="Unassembled WGS sequence"/>
</dbReference>
<dbReference type="InterPro" id="IPR018679">
    <property type="entry name" value="DUF2161"/>
</dbReference>
<evidence type="ECO:0000313" key="2">
    <source>
        <dbReference type="Proteomes" id="UP000283255"/>
    </source>
</evidence>
<dbReference type="RefSeq" id="WP_119911725.1">
    <property type="nucleotide sequence ID" value="NZ_QZCH01000023.1"/>
</dbReference>
<sequence>MAVKRPETDLYLPVKHMLEQQGFTVKGEVKQCDIFALKEQGDQGDALSLVVELKTTVNLTLILQAVERMAVADNVYIAVPADCAPIKKQQKSIVKLVRRLGIGLIVVAFVGQQTFVETVASPGDYQPRKNLKKSRLILNEFHQRDGDPEVGGAASRGKKMTVYRQRCINVARYLAQAGATKASVVALEVDDPKARYLLSTNVYKWFERVSQGVYQLSAHGHEELQLWLS</sequence>
<organism evidence="1 2">
    <name type="scientific">Motilimonas pumila</name>
    <dbReference type="NCBI Taxonomy" id="2303987"/>
    <lineage>
        <taxon>Bacteria</taxon>
        <taxon>Pseudomonadati</taxon>
        <taxon>Pseudomonadota</taxon>
        <taxon>Gammaproteobacteria</taxon>
        <taxon>Alteromonadales</taxon>
        <taxon>Alteromonadales genera incertae sedis</taxon>
        <taxon>Motilimonas</taxon>
    </lineage>
</organism>
<proteinExistence type="predicted"/>
<protein>
    <recommendedName>
        <fullName evidence="3">DUF2161 domain-containing phosphodiesterase</fullName>
    </recommendedName>
</protein>
<name>A0A418YBM6_9GAMM</name>
<reference evidence="1 2" key="2">
    <citation type="submission" date="2019-01" db="EMBL/GenBank/DDBJ databases">
        <title>Motilimonas pumilus sp. nov., isolated from the gut of sea cucumber (Apostichopus japonicus).</title>
        <authorList>
            <person name="Wang F.-Q."/>
            <person name="Ren L.-H."/>
            <person name="Lin Y.-W."/>
            <person name="Sun G.-H."/>
            <person name="Du Z.-J."/>
            <person name="Zhao J.-X."/>
            <person name="Liu X.-J."/>
            <person name="Liu L.-J."/>
        </authorList>
    </citation>
    <scope>NUCLEOTIDE SEQUENCE [LARGE SCALE GENOMIC DNA]</scope>
    <source>
        <strain evidence="1 2">PLHSC7-2</strain>
    </source>
</reference>
<accession>A0A418YBM6</accession>
<evidence type="ECO:0000313" key="1">
    <source>
        <dbReference type="EMBL" id="RJG41920.1"/>
    </source>
</evidence>
<comment type="caution">
    <text evidence="1">The sequence shown here is derived from an EMBL/GenBank/DDBJ whole genome shotgun (WGS) entry which is preliminary data.</text>
</comment>
<reference evidence="1 2" key="1">
    <citation type="submission" date="2018-09" db="EMBL/GenBank/DDBJ databases">
        <authorList>
            <person name="Wang F."/>
        </authorList>
    </citation>
    <scope>NUCLEOTIDE SEQUENCE [LARGE SCALE GENOMIC DNA]</scope>
    <source>
        <strain evidence="1 2">PLHSC7-2</strain>
    </source>
</reference>
<dbReference type="EMBL" id="QZCH01000023">
    <property type="protein sequence ID" value="RJG41920.1"/>
    <property type="molecule type" value="Genomic_DNA"/>
</dbReference>
<keyword evidence="2" id="KW-1185">Reference proteome</keyword>
<evidence type="ECO:0008006" key="3">
    <source>
        <dbReference type="Google" id="ProtNLM"/>
    </source>
</evidence>
<dbReference type="Pfam" id="PF09929">
    <property type="entry name" value="DUF2161"/>
    <property type="match status" value="1"/>
</dbReference>
<gene>
    <name evidence="1" type="ORF">D1Z90_15620</name>
</gene>
<dbReference type="OrthoDB" id="9795163at2"/>